<dbReference type="InterPro" id="IPR045155">
    <property type="entry name" value="Beta-lactam_cat"/>
</dbReference>
<evidence type="ECO:0000313" key="9">
    <source>
        <dbReference type="EMBL" id="MBX7458977.1"/>
    </source>
</evidence>
<evidence type="ECO:0000313" key="10">
    <source>
        <dbReference type="Proteomes" id="UP000783253"/>
    </source>
</evidence>
<keyword evidence="4 6" id="KW-0378">Hydrolase</keyword>
<dbReference type="GO" id="GO:0016787">
    <property type="term" value="F:hydrolase activity"/>
    <property type="evidence" value="ECO:0007669"/>
    <property type="project" value="UniProtKB-KW"/>
</dbReference>
<keyword evidence="5 6" id="KW-0046">Antibiotic resistance</keyword>
<comment type="similarity">
    <text evidence="2 6">Belongs to the class-A beta-lactamase family.</text>
</comment>
<dbReference type="PRINTS" id="PR00118">
    <property type="entry name" value="BLACTAMASEA"/>
</dbReference>
<proteinExistence type="inferred from homology"/>
<evidence type="ECO:0000256" key="4">
    <source>
        <dbReference type="ARBA" id="ARBA00022801"/>
    </source>
</evidence>
<organism evidence="9 10">
    <name type="scientific">Qipengyuania polymorpha</name>
    <dbReference type="NCBI Taxonomy" id="2867234"/>
    <lineage>
        <taxon>Bacteria</taxon>
        <taxon>Pseudomonadati</taxon>
        <taxon>Pseudomonadota</taxon>
        <taxon>Alphaproteobacteria</taxon>
        <taxon>Sphingomonadales</taxon>
        <taxon>Erythrobacteraceae</taxon>
        <taxon>Qipengyuania</taxon>
    </lineage>
</organism>
<evidence type="ECO:0000256" key="7">
    <source>
        <dbReference type="SAM" id="SignalP"/>
    </source>
</evidence>
<sequence>MRIMKLTSVLAAGAMALGLPVGVQAQSAGSQDAGYTAQFDQLLGTEVRAPQSFDAVYDSHLEKTLASLADGSRGRIGVYAIDLTTGREVGVLEDQRFPMASTSKVAVAAVYLAGVDAGKWSLTSEWRLPRRGGAYLTGLEHLNLMISKSCNACTDALLDAVGGPAAVNKWMRDAGISEFQLTRDIATLVREDGRIDPASSVDVRDSATPRAMGQLLAGIYQGKWLSQSSRAVLMDAMRATTTGKKRMRSALPTSAGLAHKTGTLSRTASDIGIFHTPDGRPIAVAIYVTGQSSSMAAENGNRARKLEARQMRDARISTITGALYRGFSNPDDNRRVWADADYGG</sequence>
<dbReference type="PANTHER" id="PTHR35333">
    <property type="entry name" value="BETA-LACTAMASE"/>
    <property type="match status" value="1"/>
</dbReference>
<dbReference type="Pfam" id="PF13354">
    <property type="entry name" value="Beta-lactamase2"/>
    <property type="match status" value="1"/>
</dbReference>
<dbReference type="EMBL" id="JAIGNK010000003">
    <property type="protein sequence ID" value="MBX7458977.1"/>
    <property type="molecule type" value="Genomic_DNA"/>
</dbReference>
<dbReference type="InterPro" id="IPR000871">
    <property type="entry name" value="Beta-lactam_class-A"/>
</dbReference>
<keyword evidence="10" id="KW-1185">Reference proteome</keyword>
<evidence type="ECO:0000256" key="3">
    <source>
        <dbReference type="ARBA" id="ARBA00012865"/>
    </source>
</evidence>
<evidence type="ECO:0000256" key="1">
    <source>
        <dbReference type="ARBA" id="ARBA00001526"/>
    </source>
</evidence>
<feature type="signal peptide" evidence="7">
    <location>
        <begin position="1"/>
        <end position="25"/>
    </location>
</feature>
<gene>
    <name evidence="9" type="ORF">K3152_12025</name>
</gene>
<accession>A0ABS7IZH9</accession>
<comment type="catalytic activity">
    <reaction evidence="1 6">
        <text>a beta-lactam + H2O = a substituted beta-amino acid</text>
        <dbReference type="Rhea" id="RHEA:20401"/>
        <dbReference type="ChEBI" id="CHEBI:15377"/>
        <dbReference type="ChEBI" id="CHEBI:35627"/>
        <dbReference type="ChEBI" id="CHEBI:140347"/>
        <dbReference type="EC" id="3.5.2.6"/>
    </reaction>
</comment>
<dbReference type="InterPro" id="IPR023650">
    <property type="entry name" value="Beta-lactam_class-A_AS"/>
</dbReference>
<comment type="caution">
    <text evidence="9">The sequence shown here is derived from an EMBL/GenBank/DDBJ whole genome shotgun (WGS) entry which is preliminary data.</text>
</comment>
<dbReference type="Proteomes" id="UP000783253">
    <property type="component" value="Unassembled WGS sequence"/>
</dbReference>
<dbReference type="Gene3D" id="3.40.710.10">
    <property type="entry name" value="DD-peptidase/beta-lactamase superfamily"/>
    <property type="match status" value="1"/>
</dbReference>
<name>A0ABS7IZH9_9SPHN</name>
<dbReference type="EC" id="3.5.2.6" evidence="3 6"/>
<dbReference type="SUPFAM" id="SSF56601">
    <property type="entry name" value="beta-lactamase/transpeptidase-like"/>
    <property type="match status" value="1"/>
</dbReference>
<feature type="chain" id="PRO_5046818791" description="Beta-lactamase" evidence="7">
    <location>
        <begin position="26"/>
        <end position="344"/>
    </location>
</feature>
<reference evidence="9 10" key="1">
    <citation type="submission" date="2021-08" db="EMBL/GenBank/DDBJ databases">
        <title>Comparative Genomics Analysis of the Genus Qipengyuania Reveals Extensive Genetic Diversity and Metabolic Versatility, Including the Description of Fifteen Novel Species.</title>
        <authorList>
            <person name="Liu Y."/>
        </authorList>
    </citation>
    <scope>NUCLEOTIDE SEQUENCE [LARGE SCALE GENOMIC DNA]</scope>
    <source>
        <strain evidence="9 10">1NDH17</strain>
    </source>
</reference>
<evidence type="ECO:0000256" key="6">
    <source>
        <dbReference type="RuleBase" id="RU361140"/>
    </source>
</evidence>
<evidence type="ECO:0000259" key="8">
    <source>
        <dbReference type="Pfam" id="PF13354"/>
    </source>
</evidence>
<protein>
    <recommendedName>
        <fullName evidence="3 6">Beta-lactamase</fullName>
        <ecNumber evidence="3 6">3.5.2.6</ecNumber>
    </recommendedName>
</protein>
<feature type="domain" description="Beta-lactamase class A catalytic" evidence="8">
    <location>
        <begin position="77"/>
        <end position="288"/>
    </location>
</feature>
<dbReference type="PROSITE" id="PS00146">
    <property type="entry name" value="BETA_LACTAMASE_A"/>
    <property type="match status" value="1"/>
</dbReference>
<dbReference type="RefSeq" id="WP_221574330.1">
    <property type="nucleotide sequence ID" value="NZ_JAIGNK010000003.1"/>
</dbReference>
<evidence type="ECO:0000256" key="5">
    <source>
        <dbReference type="ARBA" id="ARBA00023251"/>
    </source>
</evidence>
<dbReference type="PANTHER" id="PTHR35333:SF3">
    <property type="entry name" value="BETA-LACTAMASE-TYPE TRANSPEPTIDASE FOLD CONTAINING PROTEIN"/>
    <property type="match status" value="1"/>
</dbReference>
<dbReference type="InterPro" id="IPR012338">
    <property type="entry name" value="Beta-lactam/transpept-like"/>
</dbReference>
<evidence type="ECO:0000256" key="2">
    <source>
        <dbReference type="ARBA" id="ARBA00009009"/>
    </source>
</evidence>
<keyword evidence="7" id="KW-0732">Signal</keyword>